<evidence type="ECO:0000256" key="6">
    <source>
        <dbReference type="ARBA" id="ARBA00022989"/>
    </source>
</evidence>
<keyword evidence="11" id="KW-1185">Reference proteome</keyword>
<dbReference type="SUPFAM" id="SSF161098">
    <property type="entry name" value="MetI-like"/>
    <property type="match status" value="1"/>
</dbReference>
<protein>
    <submittedName>
        <fullName evidence="10">ABC transporter permease</fullName>
    </submittedName>
</protein>
<dbReference type="GO" id="GO:0005886">
    <property type="term" value="C:plasma membrane"/>
    <property type="evidence" value="ECO:0007669"/>
    <property type="project" value="UniProtKB-SubCell"/>
</dbReference>
<evidence type="ECO:0000256" key="7">
    <source>
        <dbReference type="ARBA" id="ARBA00023136"/>
    </source>
</evidence>
<dbReference type="InterPro" id="IPR035906">
    <property type="entry name" value="MetI-like_sf"/>
</dbReference>
<sequence length="271" mass="29626">MNKRSLLAGPYIVWIIGFTVLPLLMIIFYALGDGRGEMTMSNILAIFEPVHLKALLLALWLAILCTGICLVLAYPLALILRKLNIGKQGMMAIIVILPMWVNFILRIMAWQLLLSRNGLINGALGAIGLPGQDLANSSMAIVIGMVYDYLPFMILPVYNAVTDLKDDVIEAARDLGAPPKAVLTRIMIPLTKPGIISGITMVFVPSLTAFAIPDILGGGKVMLIGNIIEQEFSTSMNWHLGSGLSIALMIFVLISMIFTSNEEEGKERRAW</sequence>
<feature type="transmembrane region" description="Helical" evidence="8">
    <location>
        <begin position="236"/>
        <end position="259"/>
    </location>
</feature>
<comment type="caution">
    <text evidence="10">The sequence shown here is derived from an EMBL/GenBank/DDBJ whole genome shotgun (WGS) entry which is preliminary data.</text>
</comment>
<dbReference type="PANTHER" id="PTHR42929">
    <property type="entry name" value="INNER MEMBRANE ABC TRANSPORTER PERMEASE PROTEIN YDCU-RELATED-RELATED"/>
    <property type="match status" value="1"/>
</dbReference>
<gene>
    <name evidence="10" type="ORF">H8876_05620</name>
</gene>
<dbReference type="PROSITE" id="PS50928">
    <property type="entry name" value="ABC_TM1"/>
    <property type="match status" value="1"/>
</dbReference>
<keyword evidence="4" id="KW-1003">Cell membrane</keyword>
<comment type="subcellular location">
    <subcellularLocation>
        <location evidence="1 8">Cell membrane</location>
        <topology evidence="1 8">Multi-pass membrane protein</topology>
    </subcellularLocation>
</comment>
<dbReference type="CDD" id="cd06261">
    <property type="entry name" value="TM_PBP2"/>
    <property type="match status" value="1"/>
</dbReference>
<evidence type="ECO:0000256" key="3">
    <source>
        <dbReference type="ARBA" id="ARBA00022448"/>
    </source>
</evidence>
<feature type="transmembrane region" description="Helical" evidence="8">
    <location>
        <begin position="52"/>
        <end position="80"/>
    </location>
</feature>
<proteinExistence type="inferred from homology"/>
<dbReference type="AlphaFoldDB" id="A0A923NDM3"/>
<dbReference type="Gene3D" id="1.10.3720.10">
    <property type="entry name" value="MetI-like"/>
    <property type="match status" value="1"/>
</dbReference>
<keyword evidence="6 8" id="KW-1133">Transmembrane helix</keyword>
<feature type="transmembrane region" description="Helical" evidence="8">
    <location>
        <begin position="12"/>
        <end position="32"/>
    </location>
</feature>
<feature type="transmembrane region" description="Helical" evidence="8">
    <location>
        <begin position="134"/>
        <end position="155"/>
    </location>
</feature>
<evidence type="ECO:0000313" key="10">
    <source>
        <dbReference type="EMBL" id="MBC5999474.1"/>
    </source>
</evidence>
<evidence type="ECO:0000259" key="9">
    <source>
        <dbReference type="PROSITE" id="PS50928"/>
    </source>
</evidence>
<feature type="transmembrane region" description="Helical" evidence="8">
    <location>
        <begin position="195"/>
        <end position="216"/>
    </location>
</feature>
<dbReference type="PANTHER" id="PTHR42929:SF1">
    <property type="entry name" value="INNER MEMBRANE ABC TRANSPORTER PERMEASE PROTEIN YDCU-RELATED"/>
    <property type="match status" value="1"/>
</dbReference>
<keyword evidence="3 8" id="KW-0813">Transport</keyword>
<keyword evidence="7 8" id="KW-0472">Membrane</keyword>
<organism evidence="10 11">
    <name type="scientific">Lentihominibacter faecis</name>
    <dbReference type="NCBI Taxonomy" id="2764712"/>
    <lineage>
        <taxon>Bacteria</taxon>
        <taxon>Bacillati</taxon>
        <taxon>Bacillota</taxon>
        <taxon>Clostridia</taxon>
        <taxon>Peptostreptococcales</taxon>
        <taxon>Anaerovoracaceae</taxon>
        <taxon>Lentihominibacter</taxon>
    </lineage>
</organism>
<evidence type="ECO:0000256" key="1">
    <source>
        <dbReference type="ARBA" id="ARBA00004651"/>
    </source>
</evidence>
<accession>A0A923NDM3</accession>
<evidence type="ECO:0000313" key="11">
    <source>
        <dbReference type="Proteomes" id="UP000644115"/>
    </source>
</evidence>
<dbReference type="InterPro" id="IPR000515">
    <property type="entry name" value="MetI-like"/>
</dbReference>
<keyword evidence="5 8" id="KW-0812">Transmembrane</keyword>
<dbReference type="Proteomes" id="UP000644115">
    <property type="component" value="Unassembled WGS sequence"/>
</dbReference>
<name>A0A923NDM3_9FIRM</name>
<dbReference type="EMBL" id="JACRWC010000069">
    <property type="protein sequence ID" value="MBC5999474.1"/>
    <property type="molecule type" value="Genomic_DNA"/>
</dbReference>
<dbReference type="GO" id="GO:0055085">
    <property type="term" value="P:transmembrane transport"/>
    <property type="evidence" value="ECO:0007669"/>
    <property type="project" value="InterPro"/>
</dbReference>
<feature type="transmembrane region" description="Helical" evidence="8">
    <location>
        <begin position="92"/>
        <end position="114"/>
    </location>
</feature>
<comment type="similarity">
    <text evidence="2">Belongs to the binding-protein-dependent transport system permease family. CysTW subfamily.</text>
</comment>
<dbReference type="RefSeq" id="WP_249286906.1">
    <property type="nucleotide sequence ID" value="NZ_JACRWC010000069.1"/>
</dbReference>
<dbReference type="Pfam" id="PF00528">
    <property type="entry name" value="BPD_transp_1"/>
    <property type="match status" value="1"/>
</dbReference>
<evidence type="ECO:0000256" key="5">
    <source>
        <dbReference type="ARBA" id="ARBA00022692"/>
    </source>
</evidence>
<evidence type="ECO:0000256" key="4">
    <source>
        <dbReference type="ARBA" id="ARBA00022475"/>
    </source>
</evidence>
<reference evidence="10" key="1">
    <citation type="submission" date="2020-08" db="EMBL/GenBank/DDBJ databases">
        <authorList>
            <person name="Liu C."/>
            <person name="Sun Q."/>
        </authorList>
    </citation>
    <scope>NUCLEOTIDE SEQUENCE</scope>
    <source>
        <strain evidence="10">BX16</strain>
    </source>
</reference>
<evidence type="ECO:0000256" key="8">
    <source>
        <dbReference type="RuleBase" id="RU363032"/>
    </source>
</evidence>
<evidence type="ECO:0000256" key="2">
    <source>
        <dbReference type="ARBA" id="ARBA00007069"/>
    </source>
</evidence>
<feature type="domain" description="ABC transmembrane type-1" evidence="9">
    <location>
        <begin position="55"/>
        <end position="259"/>
    </location>
</feature>